<gene>
    <name evidence="2" type="ORF">CC1G_09672</name>
</gene>
<dbReference type="OMA" id="ISWIISC"/>
<keyword evidence="1" id="KW-1133">Transmembrane helix</keyword>
<protein>
    <submittedName>
        <fullName evidence="2">Uncharacterized protein</fullName>
    </submittedName>
</protein>
<dbReference type="EMBL" id="AACS02000011">
    <property type="protein sequence ID" value="EAU82070.2"/>
    <property type="molecule type" value="Genomic_DNA"/>
</dbReference>
<dbReference type="HOGENOM" id="CLU_065186_3_0_1"/>
<feature type="transmembrane region" description="Helical" evidence="1">
    <location>
        <begin position="117"/>
        <end position="137"/>
    </location>
</feature>
<dbReference type="OrthoDB" id="3259067at2759"/>
<dbReference type="AlphaFoldDB" id="A8P9G9"/>
<evidence type="ECO:0000313" key="3">
    <source>
        <dbReference type="Proteomes" id="UP000001861"/>
    </source>
</evidence>
<name>A8P9G9_COPC7</name>
<feature type="transmembrane region" description="Helical" evidence="1">
    <location>
        <begin position="235"/>
        <end position="255"/>
    </location>
</feature>
<feature type="transmembrane region" description="Helical" evidence="1">
    <location>
        <begin position="194"/>
        <end position="214"/>
    </location>
</feature>
<feature type="transmembrane region" description="Helical" evidence="1">
    <location>
        <begin position="149"/>
        <end position="174"/>
    </location>
</feature>
<keyword evidence="1" id="KW-0812">Transmembrane</keyword>
<feature type="transmembrane region" description="Helical" evidence="1">
    <location>
        <begin position="30"/>
        <end position="50"/>
    </location>
</feature>
<keyword evidence="1" id="KW-0472">Membrane</keyword>
<reference evidence="2 3" key="1">
    <citation type="journal article" date="2010" name="Proc. Natl. Acad. Sci. U.S.A.">
        <title>Insights into evolution of multicellular fungi from the assembled chromosomes of the mushroom Coprinopsis cinerea (Coprinus cinereus).</title>
        <authorList>
            <person name="Stajich J.E."/>
            <person name="Wilke S.K."/>
            <person name="Ahren D."/>
            <person name="Au C.H."/>
            <person name="Birren B.W."/>
            <person name="Borodovsky M."/>
            <person name="Burns C."/>
            <person name="Canback B."/>
            <person name="Casselton L.A."/>
            <person name="Cheng C.K."/>
            <person name="Deng J."/>
            <person name="Dietrich F.S."/>
            <person name="Fargo D.C."/>
            <person name="Farman M.L."/>
            <person name="Gathman A.C."/>
            <person name="Goldberg J."/>
            <person name="Guigo R."/>
            <person name="Hoegger P.J."/>
            <person name="Hooker J.B."/>
            <person name="Huggins A."/>
            <person name="James T.Y."/>
            <person name="Kamada T."/>
            <person name="Kilaru S."/>
            <person name="Kodira C."/>
            <person name="Kues U."/>
            <person name="Kupfer D."/>
            <person name="Kwan H.S."/>
            <person name="Lomsadze A."/>
            <person name="Li W."/>
            <person name="Lilly W.W."/>
            <person name="Ma L.J."/>
            <person name="Mackey A.J."/>
            <person name="Manning G."/>
            <person name="Martin F."/>
            <person name="Muraguchi H."/>
            <person name="Natvig D.O."/>
            <person name="Palmerini H."/>
            <person name="Ramesh M.A."/>
            <person name="Rehmeyer C.J."/>
            <person name="Roe B.A."/>
            <person name="Shenoy N."/>
            <person name="Stanke M."/>
            <person name="Ter-Hovhannisyan V."/>
            <person name="Tunlid A."/>
            <person name="Velagapudi R."/>
            <person name="Vision T.J."/>
            <person name="Zeng Q."/>
            <person name="Zolan M.E."/>
            <person name="Pukkila P.J."/>
        </authorList>
    </citation>
    <scope>NUCLEOTIDE SEQUENCE [LARGE SCALE GENOMIC DNA]</scope>
    <source>
        <strain evidence="3">Okayama-7 / 130 / ATCC MYA-4618 / FGSC 9003</strain>
    </source>
</reference>
<organism evidence="2 3">
    <name type="scientific">Coprinopsis cinerea (strain Okayama-7 / 130 / ATCC MYA-4618 / FGSC 9003)</name>
    <name type="common">Inky cap fungus</name>
    <name type="synonym">Hormographiella aspergillata</name>
    <dbReference type="NCBI Taxonomy" id="240176"/>
    <lineage>
        <taxon>Eukaryota</taxon>
        <taxon>Fungi</taxon>
        <taxon>Dikarya</taxon>
        <taxon>Basidiomycota</taxon>
        <taxon>Agaricomycotina</taxon>
        <taxon>Agaricomycetes</taxon>
        <taxon>Agaricomycetidae</taxon>
        <taxon>Agaricales</taxon>
        <taxon>Agaricineae</taxon>
        <taxon>Psathyrellaceae</taxon>
        <taxon>Coprinopsis</taxon>
    </lineage>
</organism>
<feature type="transmembrane region" description="Helical" evidence="1">
    <location>
        <begin position="59"/>
        <end position="84"/>
    </location>
</feature>
<dbReference type="eggNOG" id="ENOG502ST3A">
    <property type="taxonomic scope" value="Eukaryota"/>
</dbReference>
<keyword evidence="3" id="KW-1185">Reference proteome</keyword>
<dbReference type="VEuPathDB" id="FungiDB:CC1G_09672"/>
<dbReference type="STRING" id="240176.A8P9G9"/>
<proteinExistence type="predicted"/>
<comment type="caution">
    <text evidence="2">The sequence shown here is derived from an EMBL/GenBank/DDBJ whole genome shotgun (WGS) entry which is preliminary data.</text>
</comment>
<accession>A8P9G9</accession>
<evidence type="ECO:0000256" key="1">
    <source>
        <dbReference type="SAM" id="Phobius"/>
    </source>
</evidence>
<dbReference type="InParanoid" id="A8P9G9"/>
<dbReference type="KEGG" id="cci:CC1G_09672"/>
<evidence type="ECO:0000313" key="2">
    <source>
        <dbReference type="EMBL" id="EAU82070.2"/>
    </source>
</evidence>
<sequence>MPPPSPTLAPWSPSSTPSATPNVGLLTPFLIFHLFTVLGGLVMLTTAIFCSSRVPRQPVWFSFISSFVIYSGSFALLVFTGYGFKGEGQRSETGLLLGPGFGVCLAQAAMQYSALPFTSATTFALVAQVFFNIKNWVKETMPTKRQENLLLFFLGAPYILYVGMLTSFIVIGLLNPTTVQLGARDFYCSFIMRVPARITSILVAVLMIPTVVLNSITLYHLRGNWNLLRGSVRRVMAFSVVGVLAIVLGIVFFAISEETPHALDVVTSLVPMSAIIIFGSQKDLLDVWCWWRKDKPLTSLKSSSNIVSRDRSL</sequence>
<dbReference type="GeneID" id="6016388"/>
<dbReference type="Proteomes" id="UP000001861">
    <property type="component" value="Unassembled WGS sequence"/>
</dbReference>
<dbReference type="RefSeq" id="XP_001839769.2">
    <property type="nucleotide sequence ID" value="XM_001839717.2"/>
</dbReference>